<dbReference type="EMBL" id="CAJNOO010003920">
    <property type="protein sequence ID" value="CAF1360328.1"/>
    <property type="molecule type" value="Genomic_DNA"/>
</dbReference>
<proteinExistence type="predicted"/>
<accession>A0A815I3N7</accession>
<evidence type="ECO:0008006" key="3">
    <source>
        <dbReference type="Google" id="ProtNLM"/>
    </source>
</evidence>
<dbReference type="InterPro" id="IPR008914">
    <property type="entry name" value="PEBP"/>
</dbReference>
<evidence type="ECO:0000313" key="1">
    <source>
        <dbReference type="EMBL" id="CAF1360328.1"/>
    </source>
</evidence>
<dbReference type="PANTHER" id="PTHR11362">
    <property type="entry name" value="PHOSPHATIDYLETHANOLAMINE-BINDING PROTEIN"/>
    <property type="match status" value="1"/>
</dbReference>
<dbReference type="InterPro" id="IPR036610">
    <property type="entry name" value="PEBP-like_sf"/>
</dbReference>
<dbReference type="PANTHER" id="PTHR11362:SF82">
    <property type="entry name" value="PHOSPHATIDYLETHANOLAMINE-BINDING PROTEIN 4"/>
    <property type="match status" value="1"/>
</dbReference>
<dbReference type="Gene3D" id="3.90.280.10">
    <property type="entry name" value="PEBP-like"/>
    <property type="match status" value="1"/>
</dbReference>
<name>A0A815I3N7_9BILA</name>
<dbReference type="SUPFAM" id="SSF49777">
    <property type="entry name" value="PEBP-like"/>
    <property type="match status" value="1"/>
</dbReference>
<organism evidence="1 2">
    <name type="scientific">Rotaria sordida</name>
    <dbReference type="NCBI Taxonomy" id="392033"/>
    <lineage>
        <taxon>Eukaryota</taxon>
        <taxon>Metazoa</taxon>
        <taxon>Spiralia</taxon>
        <taxon>Gnathifera</taxon>
        <taxon>Rotifera</taxon>
        <taxon>Eurotatoria</taxon>
        <taxon>Bdelloidea</taxon>
        <taxon>Philodinida</taxon>
        <taxon>Philodinidae</taxon>
        <taxon>Rotaria</taxon>
    </lineage>
</organism>
<dbReference type="InterPro" id="IPR035810">
    <property type="entry name" value="PEBP_euk"/>
</dbReference>
<dbReference type="Proteomes" id="UP000663882">
    <property type="component" value="Unassembled WGS sequence"/>
</dbReference>
<protein>
    <recommendedName>
        <fullName evidence="3">Phosphatidylethanolamine-binding protein</fullName>
    </recommendedName>
</protein>
<dbReference type="CDD" id="cd00866">
    <property type="entry name" value="PEBP_euk"/>
    <property type="match status" value="1"/>
</dbReference>
<dbReference type="AlphaFoldDB" id="A0A815I3N7"/>
<dbReference type="OrthoDB" id="2506647at2759"/>
<dbReference type="Gene3D" id="6.10.140.1060">
    <property type="match status" value="1"/>
</dbReference>
<evidence type="ECO:0000313" key="2">
    <source>
        <dbReference type="Proteomes" id="UP000663882"/>
    </source>
</evidence>
<sequence length="233" mass="26234">MPFFTLLMADPDAPQQDDPTSAPWIHWIQAAFKGNNVNSGRSLVAYKGPTPPEGTGAHRYIILLFESTNCEITTGIGIVGPNDLDQRTQFPLRKFVKKNKLKLLAATLFIVIAENVVIDDDVVVVAILFLFLIRDDLLNSDCCNAVIIQNSNPQQNLKIVELNDNDFYTFITTKLRNPHYLPEEHQTLVITQAENQHLLKEAEDKNLFTLNVSERNILEVEAAIETFDSSKLI</sequence>
<comment type="caution">
    <text evidence="1">The sequence shown here is derived from an EMBL/GenBank/DDBJ whole genome shotgun (WGS) entry which is preliminary data.</text>
</comment>
<reference evidence="1" key="1">
    <citation type="submission" date="2021-02" db="EMBL/GenBank/DDBJ databases">
        <authorList>
            <person name="Nowell W R."/>
        </authorList>
    </citation>
    <scope>NUCLEOTIDE SEQUENCE</scope>
</reference>
<gene>
    <name evidence="1" type="ORF">RFH988_LOCUS32780</name>
</gene>
<dbReference type="Pfam" id="PF01161">
    <property type="entry name" value="PBP"/>
    <property type="match status" value="1"/>
</dbReference>